<keyword evidence="3" id="KW-1185">Reference proteome</keyword>
<evidence type="ECO:0000313" key="2">
    <source>
        <dbReference type="EMBL" id="QTL37552.1"/>
    </source>
</evidence>
<feature type="region of interest" description="Disordered" evidence="1">
    <location>
        <begin position="1"/>
        <end position="71"/>
    </location>
</feature>
<name>A0ABX7VDE8_9GAMM</name>
<accession>A0ABX7VDE8</accession>
<reference evidence="2 3" key="1">
    <citation type="submission" date="2021-03" db="EMBL/GenBank/DDBJ databases">
        <title>Complete Genome of Pseudoalteromonas viridis Strain BBR56, a new biocontrol bacterial candidate.</title>
        <authorList>
            <person name="Handayani D.P."/>
            <person name="Isnansetyo A."/>
            <person name="Istiqomah I."/>
            <person name="Jumina J."/>
        </authorList>
    </citation>
    <scope>NUCLEOTIDE SEQUENCE [LARGE SCALE GENOMIC DNA]</scope>
    <source>
        <strain evidence="2 3">BBR56</strain>
    </source>
</reference>
<evidence type="ECO:0000256" key="1">
    <source>
        <dbReference type="SAM" id="MobiDB-lite"/>
    </source>
</evidence>
<gene>
    <name evidence="2" type="ORF">J5X90_22165</name>
</gene>
<protein>
    <submittedName>
        <fullName evidence="2">Carboxypeptidase regulatory-like domain-containing protein</fullName>
    </submittedName>
</protein>
<evidence type="ECO:0000313" key="3">
    <source>
        <dbReference type="Proteomes" id="UP000665025"/>
    </source>
</evidence>
<proteinExistence type="predicted"/>
<dbReference type="RefSeq" id="WP_209053771.1">
    <property type="nucleotide sequence ID" value="NZ_CP072426.1"/>
</dbReference>
<dbReference type="Gene3D" id="2.60.40.10">
    <property type="entry name" value="Immunoglobulins"/>
    <property type="match status" value="1"/>
</dbReference>
<feature type="compositionally biased region" description="Polar residues" evidence="1">
    <location>
        <begin position="48"/>
        <end position="58"/>
    </location>
</feature>
<dbReference type="EMBL" id="CP072426">
    <property type="protein sequence ID" value="QTL37552.1"/>
    <property type="molecule type" value="Genomic_DNA"/>
</dbReference>
<sequence>MFLVSACGSGTDSPAAVPDKSGSGDQTVVPDKSGSGDQTEEPDKNGDDTTVTADNQSPVLEISAPQQAKEREEVRLSVSASDAEGHELKYLWRTESALAFEMNGFDGAELLVKSPDIQKDTTVTFSVTVTDELGASSEAAHQITFKRNELALQLTGQVTDKPVAHAHVVATIGDTQFVTQADAQGFYTLPVTADESDAQALVRLTATGTGEQQRVVFVSQLSTLASLVDTAGEDGVLAAGELHDVNVTNVTTAEFAQLQQMENAFDSAEQLKVAKRAISTRAKYEQAILLKVLVDHDMALLPEGMSSTLELASNLQLSEQLFAELSTALPDVFEQTQAALFADSALTNTSEQPLSGDYYLTLPEKFNHLLLKLSFNSDGTGTLLAEQAVPFSWQQQGQTITFTFDTSSIVIGKLNWVKYTLESLQLTVLEGSEPYIEVQTEFGYSMDFSFSEHIQKQSQKAYGQLIPPKSLLTFNAAELIGTWQIQHYAFNSELGQLQQFEFLADGQARQVSNAQVWQWQLSDNTLVLSNNTQILTFRLLQRLPFGLKFVATGSLASHHPMPNQAVFVKQQDTDFSQIDFTGQWQTQFQLNNYEQHVFYDKNFYRRSIREPLQWRVADDKVIVEGYLWFEQQVQHCDLSHPACELQVHAEFELLAYWQDKLAVRYTYPNEHWMQENNVPQHYLAVYSLHQSETQNALSVLSDFTYQKWYSINNDPMDNFILDMDCPSLGGMCVPVIEHGTKRYDVEARGSLLLLTDRASAEHAVLEITAVTATEYDICIRKPDAVCNSANTSRYSQQGPLRNIEIEIEGNGQVVAHSDTFNVGQPVHLSIEPGQGYAVGEVSGCEGYYEPERLVYSIYETTQDCVVSAVFVKDNGLLGQVRLLQNDDYFPRYFDFQVNSDGTGRLSSVELQFVEFNWDYLGDHGLSATLAAPQNTYTWYPTTIDGQSVWLDIYLIGFDIQPGSADQLEVNWHLEYRNADVVHQTVSKTDVLTDSRKITPVALAEPVGSWLLAQSGHGHYFAPHHNNDDYFSHGQNPILLTLAEGGTGSISSWSLGDEQEAENTVEIEWEQSEAGILITNKTRYEPQLQLTPYEAVDGGLRFNVIYPDDLLSDTSLGRSGFMVKQQPGSVAISDYAGMWRFVTRPQGPSFAGLEVYESGVVRSGSDYIGTRVSMLPGELLLEDYIAEGSGEVDPDCHAQRSDCILNNVVKHQIIARAPGKLFTVESWPALYPEAISTSMLRIIEHADIQAFTRFEPYMLLRTELFELVDGTDPVRWYFHRDWDANTRMLSNRDGYFPITLNDNGQIEYSHHGETYYITLLSASEAGLLVCKYSQYESCDDSKQIFLSYESRQPE</sequence>
<organism evidence="2 3">
    <name type="scientific">Pseudoalteromonas viridis</name>
    <dbReference type="NCBI Taxonomy" id="339617"/>
    <lineage>
        <taxon>Bacteria</taxon>
        <taxon>Pseudomonadati</taxon>
        <taxon>Pseudomonadota</taxon>
        <taxon>Gammaproteobacteria</taxon>
        <taxon>Alteromonadales</taxon>
        <taxon>Pseudoalteromonadaceae</taxon>
        <taxon>Pseudoalteromonas</taxon>
    </lineage>
</organism>
<dbReference type="InterPro" id="IPR013783">
    <property type="entry name" value="Ig-like_fold"/>
</dbReference>
<dbReference type="Proteomes" id="UP000665025">
    <property type="component" value="Chromosome 2"/>
</dbReference>